<feature type="transmembrane region" description="Helical" evidence="6">
    <location>
        <begin position="38"/>
        <end position="57"/>
    </location>
</feature>
<dbReference type="InterPro" id="IPR036259">
    <property type="entry name" value="MFS_trans_sf"/>
</dbReference>
<feature type="transmembrane region" description="Helical" evidence="6">
    <location>
        <begin position="378"/>
        <end position="400"/>
    </location>
</feature>
<accession>V4PRI0</accession>
<reference evidence="8 9" key="1">
    <citation type="journal article" date="2014" name="Nature">
        <title>Sequential evolution of bacterial morphology by co-option of a developmental regulator.</title>
        <authorList>
            <person name="Jiang C."/>
            <person name="Brown P.J."/>
            <person name="Ducret A."/>
            <person name="Brun Y.V."/>
        </authorList>
    </citation>
    <scope>NUCLEOTIDE SEQUENCE [LARGE SCALE GENOMIC DNA]</scope>
    <source>
        <strain evidence="8 9">DSM 16100</strain>
    </source>
</reference>
<comment type="subcellular location">
    <subcellularLocation>
        <location evidence="1">Cell inner membrane</location>
        <topology evidence="1">Multi-pass membrane protein</topology>
    </subcellularLocation>
</comment>
<keyword evidence="2" id="KW-1003">Cell membrane</keyword>
<feature type="transmembrane region" description="Helical" evidence="6">
    <location>
        <begin position="69"/>
        <end position="88"/>
    </location>
</feature>
<feature type="transmembrane region" description="Helical" evidence="6">
    <location>
        <begin position="7"/>
        <end position="26"/>
    </location>
</feature>
<evidence type="ECO:0000256" key="2">
    <source>
        <dbReference type="ARBA" id="ARBA00022475"/>
    </source>
</evidence>
<dbReference type="GO" id="GO:0022857">
    <property type="term" value="F:transmembrane transporter activity"/>
    <property type="evidence" value="ECO:0007669"/>
    <property type="project" value="InterPro"/>
</dbReference>
<protein>
    <recommendedName>
        <fullName evidence="7">Major facilitator superfamily (MFS) profile domain-containing protein</fullName>
    </recommendedName>
</protein>
<feature type="transmembrane region" description="Helical" evidence="6">
    <location>
        <begin position="291"/>
        <end position="310"/>
    </location>
</feature>
<evidence type="ECO:0000313" key="9">
    <source>
        <dbReference type="Proteomes" id="UP000017837"/>
    </source>
</evidence>
<dbReference type="InterPro" id="IPR011701">
    <property type="entry name" value="MFS"/>
</dbReference>
<name>V4PRI0_9CAUL</name>
<dbReference type="EMBL" id="AWGB01000039">
    <property type="protein sequence ID" value="ESQ88100.1"/>
    <property type="molecule type" value="Genomic_DNA"/>
</dbReference>
<dbReference type="GO" id="GO:0005886">
    <property type="term" value="C:plasma membrane"/>
    <property type="evidence" value="ECO:0007669"/>
    <property type="project" value="UniProtKB-SubCell"/>
</dbReference>
<dbReference type="PANTHER" id="PTHR43702">
    <property type="entry name" value="L-FUCOSE-PROTON SYMPORTER"/>
    <property type="match status" value="1"/>
</dbReference>
<evidence type="ECO:0000256" key="4">
    <source>
        <dbReference type="ARBA" id="ARBA00022989"/>
    </source>
</evidence>
<feature type="transmembrane region" description="Helical" evidence="6">
    <location>
        <begin position="94"/>
        <end position="115"/>
    </location>
</feature>
<feature type="transmembrane region" description="Helical" evidence="6">
    <location>
        <begin position="224"/>
        <end position="246"/>
    </location>
</feature>
<keyword evidence="4 6" id="KW-1133">Transmembrane helix</keyword>
<organism evidence="8 9">
    <name type="scientific">Asticcacaulis benevestitus DSM 16100 = ATCC BAA-896</name>
    <dbReference type="NCBI Taxonomy" id="1121022"/>
    <lineage>
        <taxon>Bacteria</taxon>
        <taxon>Pseudomonadati</taxon>
        <taxon>Pseudomonadota</taxon>
        <taxon>Alphaproteobacteria</taxon>
        <taxon>Caulobacterales</taxon>
        <taxon>Caulobacteraceae</taxon>
        <taxon>Asticcacaulis</taxon>
    </lineage>
</organism>
<feature type="transmembrane region" description="Helical" evidence="6">
    <location>
        <begin position="173"/>
        <end position="195"/>
    </location>
</feature>
<proteinExistence type="predicted"/>
<dbReference type="PATRIC" id="fig|1121022.4.peg.3326"/>
<evidence type="ECO:0000256" key="5">
    <source>
        <dbReference type="ARBA" id="ARBA00023136"/>
    </source>
</evidence>
<comment type="caution">
    <text evidence="8">The sequence shown here is derived from an EMBL/GenBank/DDBJ whole genome shotgun (WGS) entry which is preliminary data.</text>
</comment>
<dbReference type="eggNOG" id="COG0738">
    <property type="taxonomic scope" value="Bacteria"/>
</dbReference>
<feature type="transmembrane region" description="Helical" evidence="6">
    <location>
        <begin position="316"/>
        <end position="338"/>
    </location>
</feature>
<dbReference type="InterPro" id="IPR050375">
    <property type="entry name" value="MFS_TsgA-like"/>
</dbReference>
<feature type="transmembrane region" description="Helical" evidence="6">
    <location>
        <begin position="345"/>
        <end position="366"/>
    </location>
</feature>
<keyword evidence="9" id="KW-1185">Reference proteome</keyword>
<dbReference type="AlphaFoldDB" id="V4PRI0"/>
<feature type="transmembrane region" description="Helical" evidence="6">
    <location>
        <begin position="127"/>
        <end position="153"/>
    </location>
</feature>
<dbReference type="RefSeq" id="WP_018083278.1">
    <property type="nucleotide sequence ID" value="NZ_AQWM01000027.1"/>
</dbReference>
<feature type="transmembrane region" description="Helical" evidence="6">
    <location>
        <begin position="266"/>
        <end position="284"/>
    </location>
</feature>
<dbReference type="Gene3D" id="1.20.1250.20">
    <property type="entry name" value="MFS general substrate transporter like domains"/>
    <property type="match status" value="2"/>
</dbReference>
<dbReference type="InterPro" id="IPR020846">
    <property type="entry name" value="MFS_dom"/>
</dbReference>
<keyword evidence="5 6" id="KW-0472">Membrane</keyword>
<sequence>MTNRWLTLLYIQCVWFVISFVTNIIGPLMPVIISDFHLSLTLAGVLPFAFFLSYGLVSIPAGMLIETRGAHFALLLAFSVNLAGSLLFALHPTYLTAVAALFIIGMGMAILQVVINPLTRSAGGEAHFAFFAVMGQLVFGLASYLSPMVFSAIMTHKGVLSLWLSSLMNLTRAPHWVLLYWLFAVLFVLIALVTLPLDLTGVELKSDEKSEPLRVYFDLLRDRYVILFFLGIAAYVGTEQSIANWMSPFLETYHGIDPNTTGAQTVGDFWGLMSVGCLVGLLLLKLTDSRMVLRGAVVAAMVCFLAALFGPATVSLLAFPLCGFCLSVMFSIIFSLGLNSIPKHHGALSGILCSGILGGAIAPLIVGTLGELVSLRTSLLLVFVMLFYMLSISFWARPLVRNATLFDKERAPS</sequence>
<evidence type="ECO:0000259" key="7">
    <source>
        <dbReference type="PROSITE" id="PS50850"/>
    </source>
</evidence>
<gene>
    <name evidence="8" type="ORF">ABENE_16355</name>
</gene>
<dbReference type="PANTHER" id="PTHR43702:SF12">
    <property type="entry name" value="N-ACETYL GLUCOSAMINE TRANSPORTER NAGP"/>
    <property type="match status" value="1"/>
</dbReference>
<evidence type="ECO:0000256" key="6">
    <source>
        <dbReference type="SAM" id="Phobius"/>
    </source>
</evidence>
<dbReference type="STRING" id="1121022.GCA_000376105_03597"/>
<evidence type="ECO:0000256" key="3">
    <source>
        <dbReference type="ARBA" id="ARBA00022692"/>
    </source>
</evidence>
<dbReference type="Pfam" id="PF07690">
    <property type="entry name" value="MFS_1"/>
    <property type="match status" value="1"/>
</dbReference>
<keyword evidence="3 6" id="KW-0812">Transmembrane</keyword>
<evidence type="ECO:0000313" key="8">
    <source>
        <dbReference type="EMBL" id="ESQ88100.1"/>
    </source>
</evidence>
<dbReference type="SUPFAM" id="SSF103473">
    <property type="entry name" value="MFS general substrate transporter"/>
    <property type="match status" value="1"/>
</dbReference>
<dbReference type="Proteomes" id="UP000017837">
    <property type="component" value="Unassembled WGS sequence"/>
</dbReference>
<dbReference type="OrthoDB" id="9795150at2"/>
<evidence type="ECO:0000256" key="1">
    <source>
        <dbReference type="ARBA" id="ARBA00004429"/>
    </source>
</evidence>
<dbReference type="PROSITE" id="PS50850">
    <property type="entry name" value="MFS"/>
    <property type="match status" value="1"/>
</dbReference>
<feature type="domain" description="Major facilitator superfamily (MFS) profile" evidence="7">
    <location>
        <begin position="7"/>
        <end position="401"/>
    </location>
</feature>